<dbReference type="AlphaFoldDB" id="A0A0C9XFH8"/>
<evidence type="ECO:0000313" key="4">
    <source>
        <dbReference type="Proteomes" id="UP000054477"/>
    </source>
</evidence>
<reference evidence="3 4" key="1">
    <citation type="submission" date="2014-04" db="EMBL/GenBank/DDBJ databases">
        <authorList>
            <consortium name="DOE Joint Genome Institute"/>
            <person name="Kuo A."/>
            <person name="Kohler A."/>
            <person name="Nagy L.G."/>
            <person name="Floudas D."/>
            <person name="Copeland A."/>
            <person name="Barry K.W."/>
            <person name="Cichocki N."/>
            <person name="Veneault-Fourrey C."/>
            <person name="LaButti K."/>
            <person name="Lindquist E.A."/>
            <person name="Lipzen A."/>
            <person name="Lundell T."/>
            <person name="Morin E."/>
            <person name="Murat C."/>
            <person name="Sun H."/>
            <person name="Tunlid A."/>
            <person name="Henrissat B."/>
            <person name="Grigoriev I.V."/>
            <person name="Hibbett D.S."/>
            <person name="Martin F."/>
            <person name="Nordberg H.P."/>
            <person name="Cantor M.N."/>
            <person name="Hua S.X."/>
        </authorList>
    </citation>
    <scope>NUCLEOTIDE SEQUENCE [LARGE SCALE GENOMIC DNA]</scope>
    <source>
        <strain evidence="3 4">LaAM-08-1</strain>
    </source>
</reference>
<keyword evidence="2" id="KW-0472">Membrane</keyword>
<keyword evidence="2" id="KW-1133">Transmembrane helix</keyword>
<dbReference type="Proteomes" id="UP000054477">
    <property type="component" value="Unassembled WGS sequence"/>
</dbReference>
<gene>
    <name evidence="3" type="ORF">K443DRAFT_131238</name>
</gene>
<dbReference type="EMBL" id="KN838577">
    <property type="protein sequence ID" value="KIK03686.1"/>
    <property type="molecule type" value="Genomic_DNA"/>
</dbReference>
<keyword evidence="2" id="KW-0812">Transmembrane</keyword>
<name>A0A0C9XFH8_9AGAR</name>
<feature type="region of interest" description="Disordered" evidence="1">
    <location>
        <begin position="427"/>
        <end position="447"/>
    </location>
</feature>
<feature type="transmembrane region" description="Helical" evidence="2">
    <location>
        <begin position="225"/>
        <end position="250"/>
    </location>
</feature>
<reference evidence="4" key="2">
    <citation type="submission" date="2015-01" db="EMBL/GenBank/DDBJ databases">
        <title>Evolutionary Origins and Diversification of the Mycorrhizal Mutualists.</title>
        <authorList>
            <consortium name="DOE Joint Genome Institute"/>
            <consortium name="Mycorrhizal Genomics Consortium"/>
            <person name="Kohler A."/>
            <person name="Kuo A."/>
            <person name="Nagy L.G."/>
            <person name="Floudas D."/>
            <person name="Copeland A."/>
            <person name="Barry K.W."/>
            <person name="Cichocki N."/>
            <person name="Veneault-Fourrey C."/>
            <person name="LaButti K."/>
            <person name="Lindquist E.A."/>
            <person name="Lipzen A."/>
            <person name="Lundell T."/>
            <person name="Morin E."/>
            <person name="Murat C."/>
            <person name="Riley R."/>
            <person name="Ohm R."/>
            <person name="Sun H."/>
            <person name="Tunlid A."/>
            <person name="Henrissat B."/>
            <person name="Grigoriev I.V."/>
            <person name="Hibbett D.S."/>
            <person name="Martin F."/>
        </authorList>
    </citation>
    <scope>NUCLEOTIDE SEQUENCE [LARGE SCALE GENOMIC DNA]</scope>
    <source>
        <strain evidence="4">LaAM-08-1</strain>
    </source>
</reference>
<evidence type="ECO:0000256" key="2">
    <source>
        <dbReference type="SAM" id="Phobius"/>
    </source>
</evidence>
<dbReference type="HOGENOM" id="CLU_041803_0_0_1"/>
<protein>
    <submittedName>
        <fullName evidence="3">Uncharacterized protein</fullName>
    </submittedName>
</protein>
<dbReference type="OrthoDB" id="2563021at2759"/>
<evidence type="ECO:0000313" key="3">
    <source>
        <dbReference type="EMBL" id="KIK03686.1"/>
    </source>
</evidence>
<keyword evidence="4" id="KW-1185">Reference proteome</keyword>
<sequence>MLYSCGRRALELAIWGLSSIAFVQSVITPFMSQSFFFDWNPPGQTYPIPVTVQCRNIHIVWGRGTATGIYQVPIIIPVGDVLTYDWAVPFPPGTLFDKYGNTGGCQATYTVIANTTGTPSCANVTFPHTLSIDAQVNNGPISQYGWVDQCTDISITPKNGTPPYTLTRFPWIASSLHPPSNITIAEVNTSFNWTVNLPWSSPFFLSVVDSAGNSQIDGSNGVKPVIAIGSGIGGLAVGLFVGILLTALFAKKQYKKKITPHFSSFNPPTSPGLTSNYTPVPSPPFGVLHDSMGSSNQSSFGQPISQLGRPASYAAEPFTTGEHGRLMPEPASFHRPLSAGSAYADGLTVPQNQVYVVHNDSLAAPVTIYHEDSAQIVELLPRYAAGASTSRRDGAHDAISDVRSFSDSGSDGGRTATTDAATLLQEHRRPNMIQKPANGIYSGGPSR</sequence>
<proteinExistence type="predicted"/>
<evidence type="ECO:0000256" key="1">
    <source>
        <dbReference type="SAM" id="MobiDB-lite"/>
    </source>
</evidence>
<accession>A0A0C9XFH8</accession>
<organism evidence="3 4">
    <name type="scientific">Laccaria amethystina LaAM-08-1</name>
    <dbReference type="NCBI Taxonomy" id="1095629"/>
    <lineage>
        <taxon>Eukaryota</taxon>
        <taxon>Fungi</taxon>
        <taxon>Dikarya</taxon>
        <taxon>Basidiomycota</taxon>
        <taxon>Agaricomycotina</taxon>
        <taxon>Agaricomycetes</taxon>
        <taxon>Agaricomycetidae</taxon>
        <taxon>Agaricales</taxon>
        <taxon>Agaricineae</taxon>
        <taxon>Hydnangiaceae</taxon>
        <taxon>Laccaria</taxon>
    </lineage>
</organism>